<feature type="transmembrane region" description="Helical" evidence="1">
    <location>
        <begin position="37"/>
        <end position="59"/>
    </location>
</feature>
<evidence type="ECO:0000313" key="2">
    <source>
        <dbReference type="EMBL" id="TKB95606.1"/>
    </source>
</evidence>
<proteinExistence type="predicted"/>
<evidence type="ECO:0000313" key="3">
    <source>
        <dbReference type="Proteomes" id="UP000308181"/>
    </source>
</evidence>
<evidence type="ECO:0000256" key="1">
    <source>
        <dbReference type="SAM" id="Phobius"/>
    </source>
</evidence>
<protein>
    <submittedName>
        <fullName evidence="2">Uncharacterized protein</fullName>
    </submittedName>
</protein>
<keyword evidence="3" id="KW-1185">Reference proteome</keyword>
<dbReference type="RefSeq" id="WP_136827651.1">
    <property type="nucleotide sequence ID" value="NZ_SWBP01000008.1"/>
</dbReference>
<keyword evidence="1" id="KW-0472">Membrane</keyword>
<feature type="transmembrane region" description="Helical" evidence="1">
    <location>
        <begin position="131"/>
        <end position="158"/>
    </location>
</feature>
<accession>A0A4U1BU81</accession>
<reference evidence="2 3" key="1">
    <citation type="submission" date="2019-04" db="EMBL/GenBank/DDBJ databases">
        <title>Pedobacter sp. AR-3-17 sp. nov., isolated from Arctic soil.</title>
        <authorList>
            <person name="Dahal R.H."/>
            <person name="Kim D.-U."/>
        </authorList>
    </citation>
    <scope>NUCLEOTIDE SEQUENCE [LARGE SCALE GENOMIC DNA]</scope>
    <source>
        <strain evidence="2 3">AR-3-17</strain>
    </source>
</reference>
<comment type="caution">
    <text evidence="2">The sequence shown here is derived from an EMBL/GenBank/DDBJ whole genome shotgun (WGS) entry which is preliminary data.</text>
</comment>
<feature type="transmembrane region" description="Helical" evidence="1">
    <location>
        <begin position="71"/>
        <end position="94"/>
    </location>
</feature>
<dbReference type="AlphaFoldDB" id="A0A4U1BU81"/>
<name>A0A4U1BU81_9SPHI</name>
<dbReference type="EMBL" id="SWBP01000008">
    <property type="protein sequence ID" value="TKB95606.1"/>
    <property type="molecule type" value="Genomic_DNA"/>
</dbReference>
<dbReference type="Proteomes" id="UP000308181">
    <property type="component" value="Unassembled WGS sequence"/>
</dbReference>
<dbReference type="OrthoDB" id="1121797at2"/>
<keyword evidence="1" id="KW-1133">Transmembrane helix</keyword>
<gene>
    <name evidence="2" type="ORF">FA046_16535</name>
</gene>
<sequence>MEQNEITSSIPQEEPKQLIIDSQLKFFLKETAKWGKFLSIVGFVLCGIIALVAVFMMFLGGAISTVMSKMGVMGSMMSGFIGFIYLLMALLYYFPSKYLFDFSVYIKQALLLNDQESLTYAFSRMKSLYRFWGILMIILLSFYAIIILFAVLVGGFAASQLQGV</sequence>
<keyword evidence="1" id="KW-0812">Transmembrane</keyword>
<organism evidence="2 3">
    <name type="scientific">Pedobacter cryophilus</name>
    <dbReference type="NCBI Taxonomy" id="2571271"/>
    <lineage>
        <taxon>Bacteria</taxon>
        <taxon>Pseudomonadati</taxon>
        <taxon>Bacteroidota</taxon>
        <taxon>Sphingobacteriia</taxon>
        <taxon>Sphingobacteriales</taxon>
        <taxon>Sphingobacteriaceae</taxon>
        <taxon>Pedobacter</taxon>
    </lineage>
</organism>